<evidence type="ECO:0000256" key="1">
    <source>
        <dbReference type="SAM" id="MobiDB-lite"/>
    </source>
</evidence>
<evidence type="ECO:0000256" key="2">
    <source>
        <dbReference type="SAM" id="Phobius"/>
    </source>
</evidence>
<keyword evidence="2" id="KW-1133">Transmembrane helix</keyword>
<dbReference type="GO" id="GO:0005975">
    <property type="term" value="P:carbohydrate metabolic process"/>
    <property type="evidence" value="ECO:0007669"/>
    <property type="project" value="InterPro"/>
</dbReference>
<dbReference type="EMBL" id="WBWX01000007">
    <property type="protein sequence ID" value="KAB2794928.1"/>
    <property type="molecule type" value="Genomic_DNA"/>
</dbReference>
<dbReference type="Proteomes" id="UP000642265">
    <property type="component" value="Unassembled WGS sequence"/>
</dbReference>
<name>A0A011TJG0_BRUAN</name>
<organism evidence="4 6">
    <name type="scientific">Brucella anthropi</name>
    <name type="common">Ochrobactrum anthropi</name>
    <dbReference type="NCBI Taxonomy" id="529"/>
    <lineage>
        <taxon>Bacteria</taxon>
        <taxon>Pseudomonadati</taxon>
        <taxon>Pseudomonadota</taxon>
        <taxon>Alphaproteobacteria</taxon>
        <taxon>Hyphomicrobiales</taxon>
        <taxon>Brucellaceae</taxon>
        <taxon>Brucella/Ochrobactrum group</taxon>
        <taxon>Brucella</taxon>
    </lineage>
</organism>
<dbReference type="Proteomes" id="UP000441102">
    <property type="component" value="Unassembled WGS sequence"/>
</dbReference>
<accession>A0A011TJG0</accession>
<dbReference type="PANTHER" id="PTHR30105">
    <property type="entry name" value="UNCHARACTERIZED YIBQ-RELATED"/>
    <property type="match status" value="1"/>
</dbReference>
<dbReference type="EMBL" id="JACZKO010000058">
    <property type="protein sequence ID" value="MBE0563221.1"/>
    <property type="molecule type" value="Genomic_DNA"/>
</dbReference>
<dbReference type="Pfam" id="PF04748">
    <property type="entry name" value="Polysacc_deac_2"/>
    <property type="match status" value="1"/>
</dbReference>
<evidence type="ECO:0000313" key="6">
    <source>
        <dbReference type="Proteomes" id="UP000642265"/>
    </source>
</evidence>
<dbReference type="RefSeq" id="WP_010661508.1">
    <property type="nucleotide sequence ID" value="NZ_CP044970.1"/>
</dbReference>
<proteinExistence type="predicted"/>
<feature type="region of interest" description="Disordered" evidence="1">
    <location>
        <begin position="1"/>
        <end position="22"/>
    </location>
</feature>
<gene>
    <name evidence="3" type="ORF">F9L06_17840</name>
    <name evidence="4" type="ORF">IH622_20735</name>
</gene>
<feature type="transmembrane region" description="Helical" evidence="2">
    <location>
        <begin position="25"/>
        <end position="49"/>
    </location>
</feature>
<keyword evidence="2" id="KW-0812">Transmembrane</keyword>
<evidence type="ECO:0000313" key="4">
    <source>
        <dbReference type="EMBL" id="MBE0563221.1"/>
    </source>
</evidence>
<dbReference type="PANTHER" id="PTHR30105:SF2">
    <property type="entry name" value="DIVERGENT POLYSACCHARIDE DEACETYLASE SUPERFAMILY"/>
    <property type="match status" value="1"/>
</dbReference>
<evidence type="ECO:0000313" key="5">
    <source>
        <dbReference type="Proteomes" id="UP000441102"/>
    </source>
</evidence>
<dbReference type="InterPro" id="IPR006837">
    <property type="entry name" value="Divergent_DAC"/>
</dbReference>
<dbReference type="SUPFAM" id="SSF88713">
    <property type="entry name" value="Glycoside hydrolase/deacetylase"/>
    <property type="match status" value="1"/>
</dbReference>
<reference evidence="4" key="3">
    <citation type="submission" date="2020-10" db="EMBL/GenBank/DDBJ databases">
        <title>Enrichment of novel Verrucomicrobia, Bacteroidetes and Krumholzibacteria in an oxygen-limited, methane- and iron-fed bioreactor inoculated with Bothnian Sea sediments.</title>
        <authorList>
            <person name="Martins P.D."/>
            <person name="de Jong A."/>
            <person name="Lenstra W.K."/>
            <person name="van Helmond N.A.G.M."/>
            <person name="Slomp C.P."/>
            <person name="Jetten M.S.M."/>
            <person name="Welte C.U."/>
            <person name="Rasigraf O."/>
        </authorList>
    </citation>
    <scope>NUCLEOTIDE SEQUENCE</scope>
    <source>
        <strain evidence="4">MAG47</strain>
    </source>
</reference>
<comment type="caution">
    <text evidence="4">The sequence shown here is derived from an EMBL/GenBank/DDBJ whole genome shotgun (WGS) entry which is preliminary data.</text>
</comment>
<keyword evidence="2" id="KW-0472">Membrane</keyword>
<feature type="region of interest" description="Disordered" evidence="1">
    <location>
        <begin position="78"/>
        <end position="100"/>
    </location>
</feature>
<reference evidence="4" key="2">
    <citation type="submission" date="2020-09" db="EMBL/GenBank/DDBJ databases">
        <authorList>
            <person name="Dalcin Martins P."/>
        </authorList>
    </citation>
    <scope>NUCLEOTIDE SEQUENCE</scope>
    <source>
        <strain evidence="4">MAG47</strain>
    </source>
</reference>
<dbReference type="Gene3D" id="3.20.20.370">
    <property type="entry name" value="Glycoside hydrolase/deacetylase"/>
    <property type="match status" value="1"/>
</dbReference>
<dbReference type="AlphaFoldDB" id="A0A011TJG0"/>
<protein>
    <submittedName>
        <fullName evidence="4">Divergent polysaccharide deacetylase family protein</fullName>
    </submittedName>
</protein>
<evidence type="ECO:0000313" key="3">
    <source>
        <dbReference type="EMBL" id="KAB2794928.1"/>
    </source>
</evidence>
<sequence length="407" mass="42801">MLDLNSPLGLDKKPQKRGGSRSRAFRSFVTGLVILGGLCLAGGAVFAIWQSNQAAFRKTETAAVDTTQVEVPVANKTEAKPVTGNTPPPGSALRGASGQPGPAIIKVTPDMPPGMPGAATGMAEGNVVVVQNTHQSGQDKRVAHLPEQALVEQSPTGPLPVRGADGLRPMDAYAAGWSGARGARIALVIGGLGLSQTGSMEAVDKLPPEVTLGFAPQGNSLQRWMQAARQNGHELVLQLPMEPFDYPRVNPGRNTLTVDDGASKNQASLLWALSRMTNYAGVMNYMGARFTSETEAFSPVLSEIGKRGLYYLDDGTSARSQADRIAGSDAVPFAAADILIDAAQERGAILDRLDELERTARANGSAIGTGSSFAVTVDAVAEWANEVKKRGIEIVPVSALVRDPERQ</sequence>
<dbReference type="GeneID" id="61318441"/>
<reference evidence="3 5" key="1">
    <citation type="submission" date="2019-09" db="EMBL/GenBank/DDBJ databases">
        <title>Taxonomic organization of the family Brucellaceae based on a phylogenomic approach.</title>
        <authorList>
            <person name="Leclercq S."/>
            <person name="Cloeckaert A."/>
            <person name="Zygmunt M.S."/>
        </authorList>
    </citation>
    <scope>NUCLEOTIDE SEQUENCE [LARGE SCALE GENOMIC DNA]</scope>
    <source>
        <strain evidence="3 5">CCUG 34461</strain>
    </source>
</reference>
<dbReference type="InterPro" id="IPR011330">
    <property type="entry name" value="Glyco_hydro/deAcase_b/a-brl"/>
</dbReference>
<dbReference type="CDD" id="cd10936">
    <property type="entry name" value="CE4_DAC2"/>
    <property type="match status" value="1"/>
</dbReference>